<dbReference type="AlphaFoldDB" id="A0A1G7UL76"/>
<accession>A0A1G7UL76</accession>
<protein>
    <submittedName>
        <fullName evidence="1">Uncharacterized protein</fullName>
    </submittedName>
</protein>
<organism evidence="1 2">
    <name type="scientific">Desulfosporosinus hippei DSM 8344</name>
    <dbReference type="NCBI Taxonomy" id="1121419"/>
    <lineage>
        <taxon>Bacteria</taxon>
        <taxon>Bacillati</taxon>
        <taxon>Bacillota</taxon>
        <taxon>Clostridia</taxon>
        <taxon>Eubacteriales</taxon>
        <taxon>Desulfitobacteriaceae</taxon>
        <taxon>Desulfosporosinus</taxon>
    </lineage>
</organism>
<dbReference type="OrthoDB" id="2989645at2"/>
<proteinExistence type="predicted"/>
<evidence type="ECO:0000313" key="1">
    <source>
        <dbReference type="EMBL" id="SDG47981.1"/>
    </source>
</evidence>
<dbReference type="EMBL" id="FNCP01000003">
    <property type="protein sequence ID" value="SDG47981.1"/>
    <property type="molecule type" value="Genomic_DNA"/>
</dbReference>
<sequence length="134" mass="15553">MRINVVSDVCEELQKAMKVNQLFSSPHHGYAIILEELDELWDEVKKREPDMKNMRAEAVQVAAMAVKFIFSMENNWNPSPRREWNGEKILQNEVKCRQCKYTSLTAEQLAEIKGDPCNTCHDLSNWKPKEAEAQ</sequence>
<name>A0A1G7UL76_9FIRM</name>
<dbReference type="Proteomes" id="UP000198656">
    <property type="component" value="Unassembled WGS sequence"/>
</dbReference>
<gene>
    <name evidence="1" type="ORF">SAMN05443529_103171</name>
</gene>
<keyword evidence="2" id="KW-1185">Reference proteome</keyword>
<dbReference type="RefSeq" id="WP_092330338.1">
    <property type="nucleotide sequence ID" value="NZ_FNCP01000003.1"/>
</dbReference>
<reference evidence="2" key="1">
    <citation type="submission" date="2016-10" db="EMBL/GenBank/DDBJ databases">
        <authorList>
            <person name="Varghese N."/>
            <person name="Submissions S."/>
        </authorList>
    </citation>
    <scope>NUCLEOTIDE SEQUENCE [LARGE SCALE GENOMIC DNA]</scope>
    <source>
        <strain evidence="2">DSM 8344</strain>
    </source>
</reference>
<evidence type="ECO:0000313" key="2">
    <source>
        <dbReference type="Proteomes" id="UP000198656"/>
    </source>
</evidence>
<dbReference type="STRING" id="1121419.SAMN05443529_103171"/>